<sequence>MSSFMSRCHIGFLLSWKREREEREKNCCLVKQPFYMLKFRNMRLF</sequence>
<evidence type="ECO:0000313" key="1">
    <source>
        <dbReference type="EMBL" id="JAE14287.1"/>
    </source>
</evidence>
<name>A0A0A9FPS0_ARUDO</name>
<protein>
    <submittedName>
        <fullName evidence="1">Uncharacterized protein</fullName>
    </submittedName>
</protein>
<dbReference type="AlphaFoldDB" id="A0A0A9FPS0"/>
<organism evidence="1">
    <name type="scientific">Arundo donax</name>
    <name type="common">Giant reed</name>
    <name type="synonym">Donax arundinaceus</name>
    <dbReference type="NCBI Taxonomy" id="35708"/>
    <lineage>
        <taxon>Eukaryota</taxon>
        <taxon>Viridiplantae</taxon>
        <taxon>Streptophyta</taxon>
        <taxon>Embryophyta</taxon>
        <taxon>Tracheophyta</taxon>
        <taxon>Spermatophyta</taxon>
        <taxon>Magnoliopsida</taxon>
        <taxon>Liliopsida</taxon>
        <taxon>Poales</taxon>
        <taxon>Poaceae</taxon>
        <taxon>PACMAD clade</taxon>
        <taxon>Arundinoideae</taxon>
        <taxon>Arundineae</taxon>
        <taxon>Arundo</taxon>
    </lineage>
</organism>
<reference evidence="1" key="2">
    <citation type="journal article" date="2015" name="Data Brief">
        <title>Shoot transcriptome of the giant reed, Arundo donax.</title>
        <authorList>
            <person name="Barrero R.A."/>
            <person name="Guerrero F.D."/>
            <person name="Moolhuijzen P."/>
            <person name="Goolsby J.A."/>
            <person name="Tidwell J."/>
            <person name="Bellgard S.E."/>
            <person name="Bellgard M.I."/>
        </authorList>
    </citation>
    <scope>NUCLEOTIDE SEQUENCE</scope>
    <source>
        <tissue evidence="1">Shoot tissue taken approximately 20 cm above the soil surface</tissue>
    </source>
</reference>
<proteinExistence type="predicted"/>
<reference evidence="1" key="1">
    <citation type="submission" date="2014-09" db="EMBL/GenBank/DDBJ databases">
        <authorList>
            <person name="Magalhaes I.L.F."/>
            <person name="Oliveira U."/>
            <person name="Santos F.R."/>
            <person name="Vidigal T.H.D.A."/>
            <person name="Brescovit A.D."/>
            <person name="Santos A.J."/>
        </authorList>
    </citation>
    <scope>NUCLEOTIDE SEQUENCE</scope>
    <source>
        <tissue evidence="1">Shoot tissue taken approximately 20 cm above the soil surface</tissue>
    </source>
</reference>
<dbReference type="EMBL" id="GBRH01183609">
    <property type="protein sequence ID" value="JAE14287.1"/>
    <property type="molecule type" value="Transcribed_RNA"/>
</dbReference>
<accession>A0A0A9FPS0</accession>